<feature type="region of interest" description="Disordered" evidence="1">
    <location>
        <begin position="263"/>
        <end position="289"/>
    </location>
</feature>
<feature type="compositionally biased region" description="Polar residues" evidence="1">
    <location>
        <begin position="173"/>
        <end position="182"/>
    </location>
</feature>
<dbReference type="PANTHER" id="PTHR38848:SF3">
    <property type="entry name" value="G-PROTEIN COUPLED RECEPTORS FAMILY 3 PROFILE DOMAIN-CONTAINING PROTEIN"/>
    <property type="match status" value="1"/>
</dbReference>
<evidence type="ECO:0000313" key="3">
    <source>
        <dbReference type="EMBL" id="PHH75865.1"/>
    </source>
</evidence>
<protein>
    <submittedName>
        <fullName evidence="3">Uncharacterized protein</fullName>
    </submittedName>
</protein>
<proteinExistence type="predicted"/>
<reference evidence="3 4" key="1">
    <citation type="submission" date="2017-06" db="EMBL/GenBank/DDBJ databases">
        <title>Ant-infecting Ophiocordyceps genomes reveal a high diversity of potential behavioral manipulation genes and a possible major role for enterotoxins.</title>
        <authorList>
            <person name="De Bekker C."/>
            <person name="Evans H.C."/>
            <person name="Brachmann A."/>
            <person name="Hughes D.P."/>
        </authorList>
    </citation>
    <scope>NUCLEOTIDE SEQUENCE [LARGE SCALE GENOMIC DNA]</scope>
    <source>
        <strain evidence="3 4">1348a</strain>
    </source>
</reference>
<keyword evidence="2" id="KW-0812">Transmembrane</keyword>
<dbReference type="EMBL" id="NJEU01000348">
    <property type="protein sequence ID" value="PHH75865.1"/>
    <property type="molecule type" value="Genomic_DNA"/>
</dbReference>
<name>A0A2C5Z216_9HYPO</name>
<evidence type="ECO:0000313" key="4">
    <source>
        <dbReference type="Proteomes" id="UP000224854"/>
    </source>
</evidence>
<sequence>MLGIYVVIVLLNFIYRISKLKNGRCIIGMQGLAMVPLISFDAVVNVYLTTMFLLPLRRLYSFRSMPRSPANLRLRTIAFRTFCGAVFTLVSSIINLSVLLALNGEPGWKCFTAAVLFSAVVIQWVTSRDNAATSSTTSSRAATARRQLVGPSTSVATKSPCQALATSPMTTVDTSLTNTARSSPFDHDSDDMHAEYSTGYGRLKADDSYGYLGRITAQGPSTPIPLVELSPCHSLAHSPTLVPRLPVPRRAPPGTVVITTTIRHESTPSADGPLDEPGRSGLQTPRPSVVADCRKHSAGCDAHV</sequence>
<organism evidence="3 4">
    <name type="scientific">Ophiocordyceps australis</name>
    <dbReference type="NCBI Taxonomy" id="1399860"/>
    <lineage>
        <taxon>Eukaryota</taxon>
        <taxon>Fungi</taxon>
        <taxon>Dikarya</taxon>
        <taxon>Ascomycota</taxon>
        <taxon>Pezizomycotina</taxon>
        <taxon>Sordariomycetes</taxon>
        <taxon>Hypocreomycetidae</taxon>
        <taxon>Hypocreales</taxon>
        <taxon>Ophiocordycipitaceae</taxon>
        <taxon>Ophiocordyceps</taxon>
    </lineage>
</organism>
<dbReference type="Proteomes" id="UP000224854">
    <property type="component" value="Unassembled WGS sequence"/>
</dbReference>
<keyword evidence="2" id="KW-1133">Transmembrane helix</keyword>
<evidence type="ECO:0000256" key="2">
    <source>
        <dbReference type="SAM" id="Phobius"/>
    </source>
</evidence>
<comment type="caution">
    <text evidence="3">The sequence shown here is derived from an EMBL/GenBank/DDBJ whole genome shotgun (WGS) entry which is preliminary data.</text>
</comment>
<evidence type="ECO:0000256" key="1">
    <source>
        <dbReference type="SAM" id="MobiDB-lite"/>
    </source>
</evidence>
<feature type="transmembrane region" description="Helical" evidence="2">
    <location>
        <begin position="77"/>
        <end position="100"/>
    </location>
</feature>
<feature type="transmembrane region" description="Helical" evidence="2">
    <location>
        <begin position="32"/>
        <end position="56"/>
    </location>
</feature>
<dbReference type="OrthoDB" id="3210850at2759"/>
<feature type="region of interest" description="Disordered" evidence="1">
    <location>
        <begin position="173"/>
        <end position="192"/>
    </location>
</feature>
<gene>
    <name evidence="3" type="ORF">CDD82_4239</name>
</gene>
<dbReference type="AlphaFoldDB" id="A0A2C5Z216"/>
<dbReference type="PANTHER" id="PTHR38848">
    <property type="entry name" value="G-PROTEIN COUPLED RECEPTORS FAMILY 3 PROFILE DOMAIN-CONTAINING PROTEIN"/>
    <property type="match status" value="1"/>
</dbReference>
<accession>A0A2C5Z216</accession>
<keyword evidence="4" id="KW-1185">Reference proteome</keyword>
<keyword evidence="2" id="KW-0472">Membrane</keyword>